<accession>A0A6C0FBR8</accession>
<organism evidence="1">
    <name type="scientific">viral metagenome</name>
    <dbReference type="NCBI Taxonomy" id="1070528"/>
    <lineage>
        <taxon>unclassified sequences</taxon>
        <taxon>metagenomes</taxon>
        <taxon>organismal metagenomes</taxon>
    </lineage>
</organism>
<reference evidence="1" key="1">
    <citation type="journal article" date="2020" name="Nature">
        <title>Giant virus diversity and host interactions through global metagenomics.</title>
        <authorList>
            <person name="Schulz F."/>
            <person name="Roux S."/>
            <person name="Paez-Espino D."/>
            <person name="Jungbluth S."/>
            <person name="Walsh D.A."/>
            <person name="Denef V.J."/>
            <person name="McMahon K.D."/>
            <person name="Konstantinidis K.T."/>
            <person name="Eloe-Fadrosh E.A."/>
            <person name="Kyrpides N.C."/>
            <person name="Woyke T."/>
        </authorList>
    </citation>
    <scope>NUCLEOTIDE SEQUENCE</scope>
    <source>
        <strain evidence="1">GVMAG-S-ERX556126-94</strain>
    </source>
</reference>
<proteinExistence type="predicted"/>
<protein>
    <submittedName>
        <fullName evidence="1">Uncharacterized protein</fullName>
    </submittedName>
</protein>
<dbReference type="AlphaFoldDB" id="A0A6C0FBR8"/>
<evidence type="ECO:0000313" key="1">
    <source>
        <dbReference type="EMBL" id="QHT39306.1"/>
    </source>
</evidence>
<sequence length="130" mass="14335">MNLNVEHVLMFALVVCAFYYLMGKCSVEGYGEQFCETKFKECLCKGFKKAQKCIGHVNDMVVPGVSATCINVNWDADKVIDDLALGPWYGEAPFCDGKCPDGYTECETSITGDGSECWSGHKVRCARTCC</sequence>
<dbReference type="EMBL" id="MN738841">
    <property type="protein sequence ID" value="QHT39306.1"/>
    <property type="molecule type" value="Genomic_DNA"/>
</dbReference>
<name>A0A6C0FBR8_9ZZZZ</name>